<accession>F8PSW2</accession>
<gene>
    <name evidence="1" type="ORF">SERLA73DRAFT_133879</name>
</gene>
<evidence type="ECO:0000313" key="2">
    <source>
        <dbReference type="Proteomes" id="UP000008063"/>
    </source>
</evidence>
<name>F8PSW2_SERL3</name>
<dbReference type="InParanoid" id="F8PSW2"/>
<reference evidence="2" key="1">
    <citation type="journal article" date="2011" name="Science">
        <title>The plant cell wall-decomposing machinery underlies the functional diversity of forest fungi.</title>
        <authorList>
            <person name="Eastwood D.C."/>
            <person name="Floudas D."/>
            <person name="Binder M."/>
            <person name="Majcherczyk A."/>
            <person name="Schneider P."/>
            <person name="Aerts A."/>
            <person name="Asiegbu F.O."/>
            <person name="Baker S.E."/>
            <person name="Barry K."/>
            <person name="Bendiksby M."/>
            <person name="Blumentritt M."/>
            <person name="Coutinho P.M."/>
            <person name="Cullen D."/>
            <person name="de Vries R.P."/>
            <person name="Gathman A."/>
            <person name="Goodell B."/>
            <person name="Henrissat B."/>
            <person name="Ihrmark K."/>
            <person name="Kauserud H."/>
            <person name="Kohler A."/>
            <person name="LaButti K."/>
            <person name="Lapidus A."/>
            <person name="Lavin J.L."/>
            <person name="Lee Y.-H."/>
            <person name="Lindquist E."/>
            <person name="Lilly W."/>
            <person name="Lucas S."/>
            <person name="Morin E."/>
            <person name="Murat C."/>
            <person name="Oguiza J.A."/>
            <person name="Park J."/>
            <person name="Pisabarro A.G."/>
            <person name="Riley R."/>
            <person name="Rosling A."/>
            <person name="Salamov A."/>
            <person name="Schmidt O."/>
            <person name="Schmutz J."/>
            <person name="Skrede I."/>
            <person name="Stenlid J."/>
            <person name="Wiebenga A."/>
            <person name="Xie X."/>
            <person name="Kuees U."/>
            <person name="Hibbett D.S."/>
            <person name="Hoffmeister D."/>
            <person name="Hoegberg N."/>
            <person name="Martin F."/>
            <person name="Grigoriev I.V."/>
            <person name="Watkinson S.C."/>
        </authorList>
    </citation>
    <scope>NUCLEOTIDE SEQUENCE [LARGE SCALE GENOMIC DNA]</scope>
    <source>
        <strain evidence="2">strain S7.3</strain>
    </source>
</reference>
<keyword evidence="2" id="KW-1185">Reference proteome</keyword>
<dbReference type="HOGENOM" id="CLU_3112190_0_0_1"/>
<dbReference type="EMBL" id="GL945478">
    <property type="protein sequence ID" value="EGO00820.1"/>
    <property type="molecule type" value="Genomic_DNA"/>
</dbReference>
<sequence length="51" mass="5551">PFGFIRVETADIRLIGTIRPSLIHPLGFTSFGGASIRRIISGLSFFAIPSF</sequence>
<evidence type="ECO:0000313" key="1">
    <source>
        <dbReference type="EMBL" id="EGO00820.1"/>
    </source>
</evidence>
<dbReference type="Proteomes" id="UP000008063">
    <property type="component" value="Unassembled WGS sequence"/>
</dbReference>
<protein>
    <submittedName>
        <fullName evidence="1">Uncharacterized protein</fullName>
    </submittedName>
</protein>
<proteinExistence type="predicted"/>
<dbReference type="AlphaFoldDB" id="F8PSW2"/>
<feature type="non-terminal residue" evidence="1">
    <location>
        <position position="1"/>
    </location>
</feature>
<organism evidence="2">
    <name type="scientific">Serpula lacrymans var. lacrymans (strain S7.3)</name>
    <name type="common">Dry rot fungus</name>
    <dbReference type="NCBI Taxonomy" id="936435"/>
    <lineage>
        <taxon>Eukaryota</taxon>
        <taxon>Fungi</taxon>
        <taxon>Dikarya</taxon>
        <taxon>Basidiomycota</taxon>
        <taxon>Agaricomycotina</taxon>
        <taxon>Agaricomycetes</taxon>
        <taxon>Agaricomycetidae</taxon>
        <taxon>Boletales</taxon>
        <taxon>Coniophorineae</taxon>
        <taxon>Serpulaceae</taxon>
        <taxon>Serpula</taxon>
    </lineage>
</organism>